<dbReference type="EMBL" id="CP103141">
    <property type="protein sequence ID" value="UVQ77025.1"/>
    <property type="molecule type" value="Genomic_DNA"/>
</dbReference>
<dbReference type="PROSITE" id="PS51257">
    <property type="entry name" value="PROKAR_LIPOPROTEIN"/>
    <property type="match status" value="1"/>
</dbReference>
<accession>A0A174PV37</accession>
<dbReference type="GeneID" id="69589200"/>
<evidence type="ECO:0000313" key="2">
    <source>
        <dbReference type="EMBL" id="CUP65174.1"/>
    </source>
</evidence>
<dbReference type="PANTHER" id="PTHR35532:SF5">
    <property type="entry name" value="CARBOHYDRATE-BINDING DOMAIN-CONTAINING PROTEIN"/>
    <property type="match status" value="1"/>
</dbReference>
<gene>
    <name evidence="2" type="ORF">ERS852461_03057</name>
    <name evidence="3" type="ORF">NXY30_11955</name>
</gene>
<dbReference type="Pfam" id="PF01841">
    <property type="entry name" value="Transglut_core"/>
    <property type="match status" value="1"/>
</dbReference>
<dbReference type="Gene3D" id="3.10.620.30">
    <property type="match status" value="1"/>
</dbReference>
<dbReference type="InterPro" id="IPR008964">
    <property type="entry name" value="Invasin/intimin_cell_adhesion"/>
</dbReference>
<feature type="domain" description="Transglutaminase-like" evidence="1">
    <location>
        <begin position="177"/>
        <end position="236"/>
    </location>
</feature>
<proteinExistence type="predicted"/>
<reference evidence="3" key="2">
    <citation type="submission" date="2022-08" db="EMBL/GenBank/DDBJ databases">
        <title>Genome Sequencing of Bacteroides fragilis Group Isolates with Nanopore Technology.</title>
        <authorList>
            <person name="Tisza M.J."/>
            <person name="Smith D."/>
            <person name="Dekker J.P."/>
        </authorList>
    </citation>
    <scope>NUCLEOTIDE SEQUENCE</scope>
    <source>
        <strain evidence="3">BFG-527</strain>
    </source>
</reference>
<dbReference type="RefSeq" id="WP_055270099.1">
    <property type="nucleotide sequence ID" value="NZ_CAXKYA010000009.1"/>
</dbReference>
<dbReference type="InterPro" id="IPR002931">
    <property type="entry name" value="Transglutaminase-like"/>
</dbReference>
<name>A0A174PV37_9BACE</name>
<dbReference type="PANTHER" id="PTHR35532">
    <property type="entry name" value="SIMILAR TO POLYHYDROXYALKANOATE DEPOLYMERASE"/>
    <property type="match status" value="1"/>
</dbReference>
<evidence type="ECO:0000313" key="3">
    <source>
        <dbReference type="EMBL" id="UVQ77025.1"/>
    </source>
</evidence>
<evidence type="ECO:0000259" key="1">
    <source>
        <dbReference type="SMART" id="SM00460"/>
    </source>
</evidence>
<dbReference type="AlphaFoldDB" id="A0A174PV37"/>
<dbReference type="Gene3D" id="2.60.40.1120">
    <property type="entry name" value="Carboxypeptidase-like, regulatory domain"/>
    <property type="match status" value="1"/>
</dbReference>
<keyword evidence="5" id="KW-1185">Reference proteome</keyword>
<dbReference type="Proteomes" id="UP000095606">
    <property type="component" value="Unassembled WGS sequence"/>
</dbReference>
<evidence type="ECO:0000313" key="4">
    <source>
        <dbReference type="Proteomes" id="UP000095606"/>
    </source>
</evidence>
<organism evidence="2 4">
    <name type="scientific">Bacteroides faecis</name>
    <dbReference type="NCBI Taxonomy" id="674529"/>
    <lineage>
        <taxon>Bacteria</taxon>
        <taxon>Pseudomonadati</taxon>
        <taxon>Bacteroidota</taxon>
        <taxon>Bacteroidia</taxon>
        <taxon>Bacteroidales</taxon>
        <taxon>Bacteroidaceae</taxon>
        <taxon>Bacteroides</taxon>
    </lineage>
</organism>
<dbReference type="EMBL" id="CZAE01000015">
    <property type="protein sequence ID" value="CUP65174.1"/>
    <property type="molecule type" value="Genomic_DNA"/>
</dbReference>
<protein>
    <submittedName>
        <fullName evidence="3">Transglutaminase domain-containing protein</fullName>
    </submittedName>
    <submittedName>
        <fullName evidence="2">Transglutaminase-family protein</fullName>
    </submittedName>
</protein>
<dbReference type="SUPFAM" id="SSF54001">
    <property type="entry name" value="Cysteine proteinases"/>
    <property type="match status" value="1"/>
</dbReference>
<sequence>MKTFIHLVSVLILSIVLFACSNAHFLKEEDYRNQVTKDFEQKKQALPRGDLFTVLSNPDLSVYEQEALMFLYAYMPIGDVTDYSGDYYLENVRLSGQTRAEMPWGDKVPNELFRHFVLPIRVNNENLDDSRRVFYGELKDRVKHLSMKDAILEVNHWCHEKVVYRPSDARTSSPLASVKTAYGRCGEESTFAVAALRSVGIPARQVYTPRWAHTDDNHAWVEAWADGQWYFIGACEPEPVLNLGWFNAPASRGMLMHTKVFGRYNGPEEIMLETPNYTEINVTENYAPTAKAIVTVTDVSGNPISGARVDFKVYNYAEFYTVATKYTDADGQVSLTAGKGDMLVWASSEGKFGFTKLSFGKQSELALVLDKKEGDIFEVDLDMVPPVENANLPEVTPEQRAENDRRMALEDSIRNSYIATFPTAAQIDSIVSGWKGTKTSSVKKSLCSFLVDARGNYDVLIRFLQEADRQGKLLKAAALLSIINEKDRRDVSYEVLMDHFMYTEDDSNSSYVCALPGPVCMSDPPELKIHEIFKPRISMETLTPYRSFFQSKFSEAEVDTFRNRPQALVEWVNRYVTVDGTHNSQGIPVSPEGVWRSRVADSHSRDIFFVALARSMNIPAYINSMNGSVSYYMTFEDNGYFWNESVDVNFDKAESVETPKGIYRMYDGNKPIANGDDRVKYYSKFTISRIEDGRPILIDCDENNPQLRNIGVLDAGYYLQVTGTRLADGGVLARISSFVLPMQKDDLKLEATKVSYHLRESGEKVAVIGGFNSESLFTPVEEMGQKTTLLDRQSLLQACGRGYFIVGILGPGQEPTNHALHDIAALKSDLEKWNRKMVLLFPDEAQCKKFHPSEFPELPSTVIYGIDTDGICKQIVDNMKLKHKNSLPIFIIADTFNRVVFVSQGYTIGLGEQLMKVIHGL</sequence>
<dbReference type="Proteomes" id="UP001060104">
    <property type="component" value="Chromosome"/>
</dbReference>
<dbReference type="SMART" id="SM00460">
    <property type="entry name" value="TGc"/>
    <property type="match status" value="1"/>
</dbReference>
<dbReference type="SUPFAM" id="SSF49373">
    <property type="entry name" value="Invasin/intimin cell-adhesion fragments"/>
    <property type="match status" value="1"/>
</dbReference>
<reference evidence="2 4" key="1">
    <citation type="submission" date="2015-09" db="EMBL/GenBank/DDBJ databases">
        <authorList>
            <consortium name="Pathogen Informatics"/>
        </authorList>
    </citation>
    <scope>NUCLEOTIDE SEQUENCE [LARGE SCALE GENOMIC DNA]</scope>
    <source>
        <strain evidence="2 4">2789STDY5834846</strain>
    </source>
</reference>
<evidence type="ECO:0000313" key="5">
    <source>
        <dbReference type="Proteomes" id="UP001060104"/>
    </source>
</evidence>
<dbReference type="InterPro" id="IPR038765">
    <property type="entry name" value="Papain-like_cys_pep_sf"/>
</dbReference>